<keyword evidence="6" id="KW-0520">NAD</keyword>
<protein>
    <submittedName>
        <fullName evidence="12">3-hydroxyacyl-CoA dehydrogenase NAD-binding domain-containing protein</fullName>
    </submittedName>
</protein>
<dbReference type="InterPro" id="IPR008927">
    <property type="entry name" value="6-PGluconate_DH-like_C_sf"/>
</dbReference>
<gene>
    <name evidence="12" type="ORF">ACFQGH_03220</name>
</gene>
<dbReference type="PANTHER" id="PTHR43612">
    <property type="entry name" value="TRIFUNCTIONAL ENZYME SUBUNIT ALPHA"/>
    <property type="match status" value="1"/>
</dbReference>
<comment type="similarity">
    <text evidence="2">Belongs to the enoyl-CoA hydratase/isomerase family.</text>
</comment>
<keyword evidence="4" id="KW-0276">Fatty acid metabolism</keyword>
<dbReference type="InterPro" id="IPR013328">
    <property type="entry name" value="6PGD_dom2"/>
</dbReference>
<feature type="domain" description="3-hydroxyacyl-CoA dehydrogenase C-terminal" evidence="10">
    <location>
        <begin position="302"/>
        <end position="390"/>
    </location>
</feature>
<name>A0ABD5UZY3_9EURY</name>
<keyword evidence="9" id="KW-0511">Multifunctional enzyme</keyword>
<keyword evidence="5" id="KW-0560">Oxidoreductase</keyword>
<dbReference type="SUPFAM" id="SSF52096">
    <property type="entry name" value="ClpP/crotonase"/>
    <property type="match status" value="1"/>
</dbReference>
<dbReference type="FunFam" id="3.90.226.10:FF:000009">
    <property type="entry name" value="Carnitinyl-CoA dehydratase"/>
    <property type="match status" value="1"/>
</dbReference>
<keyword evidence="8" id="KW-0456">Lyase</keyword>
<evidence type="ECO:0000259" key="10">
    <source>
        <dbReference type="Pfam" id="PF00725"/>
    </source>
</evidence>
<comment type="pathway">
    <text evidence="1">Lipid metabolism; fatty acid beta-oxidation.</text>
</comment>
<dbReference type="EMBL" id="JBHSXQ010000001">
    <property type="protein sequence ID" value="MFC6904206.1"/>
    <property type="molecule type" value="Genomic_DNA"/>
</dbReference>
<feature type="domain" description="3-hydroxyacyl-CoA dehydrogenase C-terminal" evidence="10">
    <location>
        <begin position="191"/>
        <end position="286"/>
    </location>
</feature>
<evidence type="ECO:0000256" key="7">
    <source>
        <dbReference type="ARBA" id="ARBA00023098"/>
    </source>
</evidence>
<feature type="domain" description="3-hydroxyacyl-CoA dehydrogenase NAD binding" evidence="11">
    <location>
        <begin position="8"/>
        <end position="188"/>
    </location>
</feature>
<dbReference type="Gene3D" id="1.10.1040.10">
    <property type="entry name" value="N-(1-d-carboxylethyl)-l-norvaline Dehydrogenase, domain 2"/>
    <property type="match status" value="2"/>
</dbReference>
<keyword evidence="13" id="KW-1185">Reference proteome</keyword>
<dbReference type="InterPro" id="IPR050136">
    <property type="entry name" value="FA_oxidation_alpha_subunit"/>
</dbReference>
<dbReference type="Gene3D" id="3.40.50.720">
    <property type="entry name" value="NAD(P)-binding Rossmann-like Domain"/>
    <property type="match status" value="1"/>
</dbReference>
<evidence type="ECO:0000259" key="11">
    <source>
        <dbReference type="Pfam" id="PF02737"/>
    </source>
</evidence>
<dbReference type="Proteomes" id="UP001596312">
    <property type="component" value="Unassembled WGS sequence"/>
</dbReference>
<accession>A0ABD5UZY3</accession>
<dbReference type="GO" id="GO:0016829">
    <property type="term" value="F:lyase activity"/>
    <property type="evidence" value="ECO:0007669"/>
    <property type="project" value="UniProtKB-KW"/>
</dbReference>
<dbReference type="InterPro" id="IPR029045">
    <property type="entry name" value="ClpP/crotonase-like_dom_sf"/>
</dbReference>
<dbReference type="Pfam" id="PF00378">
    <property type="entry name" value="ECH_1"/>
    <property type="match status" value="1"/>
</dbReference>
<evidence type="ECO:0000313" key="12">
    <source>
        <dbReference type="EMBL" id="MFC6904206.1"/>
    </source>
</evidence>
<dbReference type="PANTHER" id="PTHR43612:SF3">
    <property type="entry name" value="TRIFUNCTIONAL ENZYME SUBUNIT ALPHA, MITOCHONDRIAL"/>
    <property type="match status" value="1"/>
</dbReference>
<dbReference type="FunFam" id="3.40.50.720:FF:000009">
    <property type="entry name" value="Fatty oxidation complex, alpha subunit"/>
    <property type="match status" value="1"/>
</dbReference>
<keyword evidence="7" id="KW-0443">Lipid metabolism</keyword>
<evidence type="ECO:0000256" key="4">
    <source>
        <dbReference type="ARBA" id="ARBA00022832"/>
    </source>
</evidence>
<evidence type="ECO:0000256" key="8">
    <source>
        <dbReference type="ARBA" id="ARBA00023239"/>
    </source>
</evidence>
<dbReference type="AlphaFoldDB" id="A0ABD5UZY3"/>
<evidence type="ECO:0000256" key="5">
    <source>
        <dbReference type="ARBA" id="ARBA00023002"/>
    </source>
</evidence>
<dbReference type="InterPro" id="IPR006108">
    <property type="entry name" value="3HC_DH_C"/>
</dbReference>
<evidence type="ECO:0000256" key="9">
    <source>
        <dbReference type="ARBA" id="ARBA00023268"/>
    </source>
</evidence>
<comment type="caution">
    <text evidence="12">The sequence shown here is derived from an EMBL/GenBank/DDBJ whole genome shotgun (WGS) entry which is preliminary data.</text>
</comment>
<evidence type="ECO:0000313" key="13">
    <source>
        <dbReference type="Proteomes" id="UP001596312"/>
    </source>
</evidence>
<dbReference type="CDD" id="cd06558">
    <property type="entry name" value="crotonase-like"/>
    <property type="match status" value="1"/>
</dbReference>
<dbReference type="GO" id="GO:0006635">
    <property type="term" value="P:fatty acid beta-oxidation"/>
    <property type="evidence" value="ECO:0007669"/>
    <property type="project" value="UniProtKB-ARBA"/>
</dbReference>
<dbReference type="SUPFAM" id="SSF48179">
    <property type="entry name" value="6-phosphogluconate dehydrogenase C-terminal domain-like"/>
    <property type="match status" value="2"/>
</dbReference>
<comment type="similarity">
    <text evidence="3">In the central section; belongs to the 3-hydroxyacyl-CoA dehydrogenase family.</text>
</comment>
<organism evidence="12 13">
    <name type="scientific">Halalkalicoccus tibetensis</name>
    <dbReference type="NCBI Taxonomy" id="175632"/>
    <lineage>
        <taxon>Archaea</taxon>
        <taxon>Methanobacteriati</taxon>
        <taxon>Methanobacteriota</taxon>
        <taxon>Stenosarchaea group</taxon>
        <taxon>Halobacteria</taxon>
        <taxon>Halobacteriales</taxon>
        <taxon>Halococcaceae</taxon>
        <taxon>Halalkalicoccus</taxon>
    </lineage>
</organism>
<evidence type="ECO:0000256" key="3">
    <source>
        <dbReference type="ARBA" id="ARBA00007005"/>
    </source>
</evidence>
<dbReference type="InterPro" id="IPR006176">
    <property type="entry name" value="3-OHacyl-CoA_DH_NAD-bd"/>
</dbReference>
<dbReference type="Pfam" id="PF00725">
    <property type="entry name" value="3HCDH"/>
    <property type="match status" value="2"/>
</dbReference>
<reference evidence="12 13" key="1">
    <citation type="journal article" date="2019" name="Int. J. Syst. Evol. Microbiol.">
        <title>The Global Catalogue of Microorganisms (GCM) 10K type strain sequencing project: providing services to taxonomists for standard genome sequencing and annotation.</title>
        <authorList>
            <consortium name="The Broad Institute Genomics Platform"/>
            <consortium name="The Broad Institute Genome Sequencing Center for Infectious Disease"/>
            <person name="Wu L."/>
            <person name="Ma J."/>
        </authorList>
    </citation>
    <scope>NUCLEOTIDE SEQUENCE [LARGE SCALE GENOMIC DNA]</scope>
    <source>
        <strain evidence="12 13">CGMCC 1.3240</strain>
    </source>
</reference>
<dbReference type="GO" id="GO:0003857">
    <property type="term" value="F:(3S)-3-hydroxyacyl-CoA dehydrogenase (NAD+) activity"/>
    <property type="evidence" value="ECO:0007669"/>
    <property type="project" value="UniProtKB-ARBA"/>
</dbReference>
<dbReference type="Pfam" id="PF02737">
    <property type="entry name" value="3HCDH_N"/>
    <property type="match status" value="1"/>
</dbReference>
<sequence>MELDDVNTITVLGAGNMGHGIAEVAAIAGYDVYMRDIKEEFVQNGYEQIEWSLGKLAENDRLSEDAADAALERVTPVVDVEEAVADTDFLIEAVPEQMEIKKDVYTDVEQYAPEGAVFATNTSSLSITELSEVTERPERFCGMHFFNPPVRMDLVEVITGEHTDEETLELTEALAEEFGKTPVRVHRDAPGFIVNRVLVPLMNEAAWLVSEDEATITEVDSTTKFEIGHPMGAFELGDQVGNDVSYHVLQYMNDVLGEAYEPAPLLVEKVENEELGKKTGKGFYDYEDGPGAEIPADEGSEFVEARLLASMANEVAKLIGGDIAPPDSIDEAVTLGGGWPDGPVKLVDEYGLERLLETLEEAYEETGHERYRPDDYLRERAEAGGFYDAAEDGDPEGYEYDAIEVEVDGRIGHLSIDRAHRMNTITTDMIDEIDDALDKLAEDDDVRAILLSGAGDRAFSAGFDASTAAAGSGLEAAELSRHGQRVFGRLEELAKPVLAAIDGYCLGGGMELAACADMRIASERSQFGQPEHNLGLLPGWGGTQRLPRIVGEGRAKEIIFTADNDYEPETMYDYGFVNEVVPTEEFDEHARELAGDLAGGPPIAQKLTKRAMLAGRGDVDAGLELEASSFGHLFTTDDLWEGLSAFQSDREPEFEGE</sequence>
<dbReference type="RefSeq" id="WP_340602715.1">
    <property type="nucleotide sequence ID" value="NZ_JBBMXV010000001.1"/>
</dbReference>
<evidence type="ECO:0000256" key="2">
    <source>
        <dbReference type="ARBA" id="ARBA00005254"/>
    </source>
</evidence>
<dbReference type="Gene3D" id="3.90.226.10">
    <property type="entry name" value="2-enoyl-CoA Hydratase, Chain A, domain 1"/>
    <property type="match status" value="1"/>
</dbReference>
<evidence type="ECO:0000256" key="6">
    <source>
        <dbReference type="ARBA" id="ARBA00023027"/>
    </source>
</evidence>
<evidence type="ECO:0000256" key="1">
    <source>
        <dbReference type="ARBA" id="ARBA00005005"/>
    </source>
</evidence>
<dbReference type="InterPro" id="IPR036291">
    <property type="entry name" value="NAD(P)-bd_dom_sf"/>
</dbReference>
<dbReference type="InterPro" id="IPR001753">
    <property type="entry name" value="Enoyl-CoA_hydra/iso"/>
</dbReference>
<dbReference type="SUPFAM" id="SSF51735">
    <property type="entry name" value="NAD(P)-binding Rossmann-fold domains"/>
    <property type="match status" value="1"/>
</dbReference>
<proteinExistence type="inferred from homology"/>